<organism evidence="1 2">
    <name type="scientific">Psychrobacter alimentarius</name>
    <dbReference type="NCBI Taxonomy" id="261164"/>
    <lineage>
        <taxon>Bacteria</taxon>
        <taxon>Pseudomonadati</taxon>
        <taxon>Pseudomonadota</taxon>
        <taxon>Gammaproteobacteria</taxon>
        <taxon>Moraxellales</taxon>
        <taxon>Moraxellaceae</taxon>
        <taxon>Psychrobacter</taxon>
    </lineage>
</organism>
<protein>
    <recommendedName>
        <fullName evidence="3">Transposase</fullName>
    </recommendedName>
</protein>
<sequence>MIASRTKRIWGKGTKKCYSTELSGQIERVFSQLAIDIKYLSTLVGKDSHLLISLTKISVKPATITIKFMH</sequence>
<evidence type="ECO:0008006" key="3">
    <source>
        <dbReference type="Google" id="ProtNLM"/>
    </source>
</evidence>
<gene>
    <name evidence="1" type="ORF">A3K91_0464</name>
</gene>
<dbReference type="EMBL" id="CP014945">
    <property type="protein sequence ID" value="AMT96093.1"/>
    <property type="molecule type" value="Genomic_DNA"/>
</dbReference>
<accession>A0ABN4MZG8</accession>
<dbReference type="Proteomes" id="UP000076104">
    <property type="component" value="Chromosome"/>
</dbReference>
<evidence type="ECO:0000313" key="1">
    <source>
        <dbReference type="EMBL" id="AMT96093.1"/>
    </source>
</evidence>
<reference evidence="1 2" key="1">
    <citation type="submission" date="2016-03" db="EMBL/GenBank/DDBJ databases">
        <title>Genome sequencing of Psychrobacter alimentarius PAMC 27889.</title>
        <authorList>
            <person name="Lee J."/>
            <person name="Kim O.-S."/>
        </authorList>
    </citation>
    <scope>NUCLEOTIDE SEQUENCE [LARGE SCALE GENOMIC DNA]</scope>
    <source>
        <strain evidence="1 2">PAMC 27889</strain>
    </source>
</reference>
<evidence type="ECO:0000313" key="2">
    <source>
        <dbReference type="Proteomes" id="UP000076104"/>
    </source>
</evidence>
<name>A0ABN4MZG8_9GAMM</name>
<proteinExistence type="predicted"/>
<keyword evidence="2" id="KW-1185">Reference proteome</keyword>